<feature type="domain" description="Core-binding (CB)" evidence="5">
    <location>
        <begin position="5"/>
        <end position="86"/>
    </location>
</feature>
<sequence length="206" mass="23248">MQSVLTFAYVADLYMSEVVPTKSAATQKDNKRELKNLLDFFNDPPAPLEDIEPQHVRQYLRERGKTAPVRANREKALLSTIWNFARECGYTSLANPCAGVKGHKETGRDVYVEDDMFAAVYAKSDQPLQDALDLFYLTAQRIADTLKMDERDIKDGKLAVAQGKTGAKRRIEIIGELKVVIDRIAARKAGYKVRSTRLVVMEDGHR</sequence>
<keyword evidence="1" id="KW-0229">DNA integration</keyword>
<dbReference type="GO" id="GO:0003677">
    <property type="term" value="F:DNA binding"/>
    <property type="evidence" value="ECO:0007669"/>
    <property type="project" value="UniProtKB-UniRule"/>
</dbReference>
<dbReference type="GO" id="GO:0015074">
    <property type="term" value="P:DNA integration"/>
    <property type="evidence" value="ECO:0007669"/>
    <property type="project" value="UniProtKB-KW"/>
</dbReference>
<dbReference type="EMBL" id="MSCT01000014">
    <property type="protein sequence ID" value="OLF53409.1"/>
    <property type="molecule type" value="Genomic_DNA"/>
</dbReference>
<dbReference type="Gene3D" id="1.10.443.10">
    <property type="entry name" value="Intergrase catalytic core"/>
    <property type="match status" value="1"/>
</dbReference>
<evidence type="ECO:0000313" key="7">
    <source>
        <dbReference type="Proteomes" id="UP000185578"/>
    </source>
</evidence>
<evidence type="ECO:0000259" key="5">
    <source>
        <dbReference type="PROSITE" id="PS51900"/>
    </source>
</evidence>
<comment type="caution">
    <text evidence="6">The sequence shown here is derived from an EMBL/GenBank/DDBJ whole genome shotgun (WGS) entry which is preliminary data.</text>
</comment>
<evidence type="ECO:0000313" key="6">
    <source>
        <dbReference type="EMBL" id="OLF53409.1"/>
    </source>
</evidence>
<evidence type="ECO:0000256" key="4">
    <source>
        <dbReference type="PROSITE-ProRule" id="PRU01248"/>
    </source>
</evidence>
<dbReference type="InterPro" id="IPR013762">
    <property type="entry name" value="Integrase-like_cat_sf"/>
</dbReference>
<dbReference type="Gene3D" id="1.10.150.130">
    <property type="match status" value="1"/>
</dbReference>
<evidence type="ECO:0000256" key="1">
    <source>
        <dbReference type="ARBA" id="ARBA00022908"/>
    </source>
</evidence>
<dbReference type="Proteomes" id="UP000185578">
    <property type="component" value="Unassembled WGS sequence"/>
</dbReference>
<proteinExistence type="predicted"/>
<keyword evidence="2 4" id="KW-0238">DNA-binding</keyword>
<protein>
    <recommendedName>
        <fullName evidence="5">Core-binding (CB) domain-containing protein</fullName>
    </recommendedName>
</protein>
<dbReference type="GO" id="GO:0006310">
    <property type="term" value="P:DNA recombination"/>
    <property type="evidence" value="ECO:0007669"/>
    <property type="project" value="UniProtKB-KW"/>
</dbReference>
<name>A0A1Q8ENQ0_9PSED</name>
<organism evidence="6 7">
    <name type="scientific">Pseudomonas chlororaphis</name>
    <dbReference type="NCBI Taxonomy" id="587753"/>
    <lineage>
        <taxon>Bacteria</taxon>
        <taxon>Pseudomonadati</taxon>
        <taxon>Pseudomonadota</taxon>
        <taxon>Gammaproteobacteria</taxon>
        <taxon>Pseudomonadales</taxon>
        <taxon>Pseudomonadaceae</taxon>
        <taxon>Pseudomonas</taxon>
    </lineage>
</organism>
<dbReference type="InterPro" id="IPR044068">
    <property type="entry name" value="CB"/>
</dbReference>
<accession>A0A1Q8ENQ0</accession>
<dbReference type="AlphaFoldDB" id="A0A1Q8ENQ0"/>
<dbReference type="PROSITE" id="PS51900">
    <property type="entry name" value="CB"/>
    <property type="match status" value="1"/>
</dbReference>
<evidence type="ECO:0000256" key="3">
    <source>
        <dbReference type="ARBA" id="ARBA00023172"/>
    </source>
</evidence>
<dbReference type="SUPFAM" id="SSF56349">
    <property type="entry name" value="DNA breaking-rejoining enzymes"/>
    <property type="match status" value="1"/>
</dbReference>
<keyword evidence="3" id="KW-0233">DNA recombination</keyword>
<dbReference type="InterPro" id="IPR011010">
    <property type="entry name" value="DNA_brk_join_enz"/>
</dbReference>
<evidence type="ECO:0000256" key="2">
    <source>
        <dbReference type="ARBA" id="ARBA00023125"/>
    </source>
</evidence>
<reference evidence="6 7" key="1">
    <citation type="submission" date="2016-12" db="EMBL/GenBank/DDBJ databases">
        <authorList>
            <person name="Song W.-J."/>
            <person name="Kurnit D.M."/>
        </authorList>
    </citation>
    <scope>NUCLEOTIDE SEQUENCE [LARGE SCALE GENOMIC DNA]</scope>
    <source>
        <strain evidence="6 7">PCL1601</strain>
    </source>
</reference>
<dbReference type="InterPro" id="IPR010998">
    <property type="entry name" value="Integrase_recombinase_N"/>
</dbReference>
<gene>
    <name evidence="6" type="ORF">BTN82_16730</name>
</gene>